<accession>A0A8J5M0N9</accession>
<dbReference type="Proteomes" id="UP000709295">
    <property type="component" value="Unassembled WGS sequence"/>
</dbReference>
<proteinExistence type="predicted"/>
<feature type="region of interest" description="Disordered" evidence="1">
    <location>
        <begin position="13"/>
        <end position="95"/>
    </location>
</feature>
<evidence type="ECO:0000313" key="2">
    <source>
        <dbReference type="EMBL" id="KAG6950575.1"/>
    </source>
</evidence>
<name>A0A8J5M0N9_9STRA</name>
<comment type="caution">
    <text evidence="2">The sequence shown here is derived from an EMBL/GenBank/DDBJ whole genome shotgun (WGS) entry which is preliminary data.</text>
</comment>
<dbReference type="AlphaFoldDB" id="A0A8J5M0N9"/>
<sequence length="142" mass="15314">MTDLLDDVEYSCASGQVGGGIGMADQLNPATREGEAEEAGVAEVRDVQAAPGRDKASVSAPEVATRDTRLTQDEQEEDESDGVVTPGTSPEDTFELDSERFAEKQARTPRMRAMKAFLEDGALALDPQLRVQALKMEPLFVL</sequence>
<evidence type="ECO:0000256" key="1">
    <source>
        <dbReference type="SAM" id="MobiDB-lite"/>
    </source>
</evidence>
<dbReference type="EMBL" id="JAENGY010001286">
    <property type="protein sequence ID" value="KAG6950575.1"/>
    <property type="molecule type" value="Genomic_DNA"/>
</dbReference>
<protein>
    <submittedName>
        <fullName evidence="2">Uncharacterized protein</fullName>
    </submittedName>
</protein>
<keyword evidence="3" id="KW-1185">Reference proteome</keyword>
<reference evidence="2" key="1">
    <citation type="submission" date="2021-01" db="EMBL/GenBank/DDBJ databases">
        <title>Phytophthora aleatoria, a newly-described species from Pinus radiata is distinct from Phytophthora cactorum isolates based on comparative genomics.</title>
        <authorList>
            <person name="Mcdougal R."/>
            <person name="Panda P."/>
            <person name="Williams N."/>
            <person name="Studholme D.J."/>
        </authorList>
    </citation>
    <scope>NUCLEOTIDE SEQUENCE</scope>
    <source>
        <strain evidence="2">NZFS 4037</strain>
    </source>
</reference>
<gene>
    <name evidence="2" type="ORF">JG688_00014100</name>
</gene>
<organism evidence="2 3">
    <name type="scientific">Phytophthora aleatoria</name>
    <dbReference type="NCBI Taxonomy" id="2496075"/>
    <lineage>
        <taxon>Eukaryota</taxon>
        <taxon>Sar</taxon>
        <taxon>Stramenopiles</taxon>
        <taxon>Oomycota</taxon>
        <taxon>Peronosporomycetes</taxon>
        <taxon>Peronosporales</taxon>
        <taxon>Peronosporaceae</taxon>
        <taxon>Phytophthora</taxon>
    </lineage>
</organism>
<evidence type="ECO:0000313" key="3">
    <source>
        <dbReference type="Proteomes" id="UP000709295"/>
    </source>
</evidence>